<accession>A0AAJ2NTW0</accession>
<dbReference type="AlphaFoldDB" id="A0AAJ2NTW0"/>
<dbReference type="EMBL" id="JAWJAY010001401">
    <property type="protein sequence ID" value="MDV2888400.1"/>
    <property type="molecule type" value="Genomic_DNA"/>
</dbReference>
<dbReference type="Proteomes" id="UP001285636">
    <property type="component" value="Unassembled WGS sequence"/>
</dbReference>
<dbReference type="RefSeq" id="WP_323468322.1">
    <property type="nucleotide sequence ID" value="NZ_JAWJAY010001401.1"/>
</dbReference>
<organism evidence="1 2">
    <name type="scientific">Alkalihalophilus pseudofirmus</name>
    <name type="common">Bacillus pseudofirmus</name>
    <dbReference type="NCBI Taxonomy" id="79885"/>
    <lineage>
        <taxon>Bacteria</taxon>
        <taxon>Bacillati</taxon>
        <taxon>Bacillota</taxon>
        <taxon>Bacilli</taxon>
        <taxon>Bacillales</taxon>
        <taxon>Bacillaceae</taxon>
        <taxon>Alkalihalophilus</taxon>
    </lineage>
</organism>
<gene>
    <name evidence="1" type="ORF">RYX45_24880</name>
</gene>
<feature type="non-terminal residue" evidence="1">
    <location>
        <position position="1"/>
    </location>
</feature>
<feature type="non-terminal residue" evidence="1">
    <location>
        <position position="80"/>
    </location>
</feature>
<protein>
    <submittedName>
        <fullName evidence="1">Uncharacterized protein</fullName>
    </submittedName>
</protein>
<evidence type="ECO:0000313" key="2">
    <source>
        <dbReference type="Proteomes" id="UP001285636"/>
    </source>
</evidence>
<proteinExistence type="predicted"/>
<sequence length="80" mass="9122">FIARFYTEPGTMWFTEGGRFGNRGVPTGHTVKRDGEIADRYAPSLASSEAFNRVVDATPSLTQIYYWAAKRYRNGILKMR</sequence>
<evidence type="ECO:0000313" key="1">
    <source>
        <dbReference type="EMBL" id="MDV2888400.1"/>
    </source>
</evidence>
<name>A0AAJ2NTW0_ALKPS</name>
<comment type="caution">
    <text evidence="1">The sequence shown here is derived from an EMBL/GenBank/DDBJ whole genome shotgun (WGS) entry which is preliminary data.</text>
</comment>
<reference evidence="1" key="1">
    <citation type="submission" date="2023-10" db="EMBL/GenBank/DDBJ databases">
        <title>Screening of Alkalihalophilus pseudofirmusBZ-TG-HK211 and Its Alleviation of Salt Stress on Rapeseed Growth.</title>
        <authorList>
            <person name="Zhao B."/>
            <person name="Guo T."/>
        </authorList>
    </citation>
    <scope>NUCLEOTIDE SEQUENCE</scope>
    <source>
        <strain evidence="1">BZ-TG-HK211</strain>
    </source>
</reference>